<dbReference type="InterPro" id="IPR001509">
    <property type="entry name" value="Epimerase_deHydtase"/>
</dbReference>
<evidence type="ECO:0000313" key="3">
    <source>
        <dbReference type="Proteomes" id="UP001139971"/>
    </source>
</evidence>
<accession>A0A9X3YM00</accession>
<dbReference type="AlphaFoldDB" id="A0A9X3YM00"/>
<keyword evidence="3" id="KW-1185">Reference proteome</keyword>
<dbReference type="Pfam" id="PF01370">
    <property type="entry name" value="Epimerase"/>
    <property type="match status" value="1"/>
</dbReference>
<dbReference type="PANTHER" id="PTHR48079">
    <property type="entry name" value="PROTEIN YEEZ"/>
    <property type="match status" value="1"/>
</dbReference>
<dbReference type="PANTHER" id="PTHR48079:SF6">
    <property type="entry name" value="NAD(P)-BINDING DOMAIN-CONTAINING PROTEIN-RELATED"/>
    <property type="match status" value="1"/>
</dbReference>
<dbReference type="InterPro" id="IPR036291">
    <property type="entry name" value="NAD(P)-bd_dom_sf"/>
</dbReference>
<dbReference type="InterPro" id="IPR051783">
    <property type="entry name" value="NAD(P)-dependent_oxidoreduct"/>
</dbReference>
<proteinExistence type="predicted"/>
<reference evidence="2" key="1">
    <citation type="submission" date="2023-02" db="EMBL/GenBank/DDBJ databases">
        <title>Tahibacter soli sp. nov. isolated from soil.</title>
        <authorList>
            <person name="Baek J.H."/>
            <person name="Lee J.K."/>
            <person name="Choi D.G."/>
            <person name="Jeon C.O."/>
        </authorList>
    </citation>
    <scope>NUCLEOTIDE SEQUENCE</scope>
    <source>
        <strain evidence="2">BL</strain>
    </source>
</reference>
<dbReference type="GO" id="GO:0004029">
    <property type="term" value="F:aldehyde dehydrogenase (NAD+) activity"/>
    <property type="evidence" value="ECO:0007669"/>
    <property type="project" value="TreeGrafter"/>
</dbReference>
<dbReference type="EMBL" id="JAOVZO020000018">
    <property type="protein sequence ID" value="MDC8013670.1"/>
    <property type="molecule type" value="Genomic_DNA"/>
</dbReference>
<dbReference type="Proteomes" id="UP001139971">
    <property type="component" value="Unassembled WGS sequence"/>
</dbReference>
<feature type="domain" description="NAD-dependent epimerase/dehydratase" evidence="1">
    <location>
        <begin position="4"/>
        <end position="225"/>
    </location>
</feature>
<evidence type="ECO:0000259" key="1">
    <source>
        <dbReference type="Pfam" id="PF01370"/>
    </source>
</evidence>
<dbReference type="SUPFAM" id="SSF51735">
    <property type="entry name" value="NAD(P)-binding Rossmann-fold domains"/>
    <property type="match status" value="1"/>
</dbReference>
<comment type="caution">
    <text evidence="2">The sequence shown here is derived from an EMBL/GenBank/DDBJ whole genome shotgun (WGS) entry which is preliminary data.</text>
</comment>
<dbReference type="Gene3D" id="3.40.50.720">
    <property type="entry name" value="NAD(P)-binding Rossmann-like Domain"/>
    <property type="match status" value="1"/>
</dbReference>
<protein>
    <submittedName>
        <fullName evidence="2">NAD-dependent epimerase/dehydratase family protein</fullName>
    </submittedName>
</protein>
<dbReference type="RefSeq" id="WP_263542363.1">
    <property type="nucleotide sequence ID" value="NZ_JAOVZO020000018.1"/>
</dbReference>
<organism evidence="2 3">
    <name type="scientific">Tahibacter soli</name>
    <dbReference type="NCBI Taxonomy" id="2983605"/>
    <lineage>
        <taxon>Bacteria</taxon>
        <taxon>Pseudomonadati</taxon>
        <taxon>Pseudomonadota</taxon>
        <taxon>Gammaproteobacteria</taxon>
        <taxon>Lysobacterales</taxon>
        <taxon>Rhodanobacteraceae</taxon>
        <taxon>Tahibacter</taxon>
    </lineage>
</organism>
<dbReference type="GO" id="GO:0005737">
    <property type="term" value="C:cytoplasm"/>
    <property type="evidence" value="ECO:0007669"/>
    <property type="project" value="TreeGrafter"/>
</dbReference>
<gene>
    <name evidence="2" type="ORF">OD750_014100</name>
</gene>
<evidence type="ECO:0000313" key="2">
    <source>
        <dbReference type="EMBL" id="MDC8013670.1"/>
    </source>
</evidence>
<sequence>MVRVLLTGAGGFLGGHVLRQLVDQGVAVVALCRDDASEARLRDLGADTARGDLADGASLAAALGANTDSIFHMAADTSSWKLANAAQTRTNVAGTANLVAAARDAGVRRFVHTSSVAAFGRVEHSALFEALPRLGIESWINYERTKAAAELIVRDAGRSGWFETAILNPSHILGPGDRRGWARLFLMIDSGKLPGAPPGAGAFADVREVARAHVAAWRHPGNGESWLLGGAQATFLDLIGRIAAELGRPAPKRAMPLGLLKAYAKLSELASYVTRRAPALTPEAVALTSHNLRVDCRKAEAQLDYRMPPLEILIRDTIDGLRNEGLLQAR</sequence>
<name>A0A9X3YM00_9GAMM</name>